<protein>
    <submittedName>
        <fullName evidence="3">DUF2155 domain-containing protein</fullName>
    </submittedName>
</protein>
<feature type="region of interest" description="Disordered" evidence="1">
    <location>
        <begin position="145"/>
        <end position="170"/>
    </location>
</feature>
<accession>A0A6G7VMZ5</accession>
<evidence type="ECO:0000313" key="4">
    <source>
        <dbReference type="Proteomes" id="UP000500791"/>
    </source>
</evidence>
<dbReference type="Pfam" id="PF09923">
    <property type="entry name" value="DUF2155"/>
    <property type="match status" value="1"/>
</dbReference>
<dbReference type="Proteomes" id="UP000500791">
    <property type="component" value="Chromosome"/>
</dbReference>
<dbReference type="EMBL" id="CP049811">
    <property type="protein sequence ID" value="QIK41419.1"/>
    <property type="molecule type" value="Genomic_DNA"/>
</dbReference>
<dbReference type="KEGG" id="mon:G8E03_11960"/>
<evidence type="ECO:0000256" key="1">
    <source>
        <dbReference type="SAM" id="MobiDB-lite"/>
    </source>
</evidence>
<proteinExistence type="predicted"/>
<reference evidence="3 4" key="1">
    <citation type="submission" date="2020-03" db="EMBL/GenBank/DDBJ databases">
        <title>Complete genome sequence of Monaibacterium sp. ALG8 with diverse plasmids.</title>
        <authorList>
            <person name="Sun C."/>
        </authorList>
    </citation>
    <scope>NUCLEOTIDE SEQUENCE [LARGE SCALE GENOMIC DNA]</scope>
    <source>
        <strain evidence="3 4">ALG8</strain>
    </source>
</reference>
<gene>
    <name evidence="3" type="ORF">G8E03_11960</name>
</gene>
<keyword evidence="4" id="KW-1185">Reference proteome</keyword>
<keyword evidence="2" id="KW-0732">Signal</keyword>
<dbReference type="RefSeq" id="WP_166192161.1">
    <property type="nucleotide sequence ID" value="NZ_CP049811.1"/>
</dbReference>
<feature type="signal peptide" evidence="2">
    <location>
        <begin position="1"/>
        <end position="17"/>
    </location>
</feature>
<feature type="compositionally biased region" description="Acidic residues" evidence="1">
    <location>
        <begin position="152"/>
        <end position="170"/>
    </location>
</feature>
<sequence>MRKILIAILLSATAASAQVEQGILEDLQRDFGGVGGVPERGPVTSRLQAGAMLRGLDKMTGRAVDIPVMAGETVTYERLSILLDACRIPAEGETQDAYAFVEIQDAREEDPRFAGWMIASSPALNAMDHPRYDIWVTDCIDAMPENTAGSEPVEDLAPEPLDEETLPDDG</sequence>
<evidence type="ECO:0000313" key="3">
    <source>
        <dbReference type="EMBL" id="QIK41419.1"/>
    </source>
</evidence>
<organism evidence="3 4">
    <name type="scientific">Pontivivens nitratireducens</name>
    <dbReference type="NCBI Taxonomy" id="2758038"/>
    <lineage>
        <taxon>Bacteria</taxon>
        <taxon>Pseudomonadati</taxon>
        <taxon>Pseudomonadota</taxon>
        <taxon>Alphaproteobacteria</taxon>
        <taxon>Rhodobacterales</taxon>
        <taxon>Paracoccaceae</taxon>
        <taxon>Pontivivens</taxon>
    </lineage>
</organism>
<evidence type="ECO:0000256" key="2">
    <source>
        <dbReference type="SAM" id="SignalP"/>
    </source>
</evidence>
<name>A0A6G7VMZ5_9RHOB</name>
<dbReference type="InterPro" id="IPR019225">
    <property type="entry name" value="DUF2155"/>
</dbReference>
<feature type="chain" id="PRO_5026281680" evidence="2">
    <location>
        <begin position="18"/>
        <end position="170"/>
    </location>
</feature>
<dbReference type="AlphaFoldDB" id="A0A6G7VMZ5"/>